<name>A0A1V4I5M0_9FIRM</name>
<dbReference type="STRING" id="29349.CLOTH_15690"/>
<evidence type="ECO:0000256" key="2">
    <source>
        <dbReference type="ARBA" id="ARBA00022475"/>
    </source>
</evidence>
<evidence type="ECO:0000256" key="4">
    <source>
        <dbReference type="ARBA" id="ARBA00022989"/>
    </source>
</evidence>
<dbReference type="GO" id="GO:0005886">
    <property type="term" value="C:plasma membrane"/>
    <property type="evidence" value="ECO:0007669"/>
    <property type="project" value="UniProtKB-SubCell"/>
</dbReference>
<evidence type="ECO:0000256" key="6">
    <source>
        <dbReference type="SAM" id="Phobius"/>
    </source>
</evidence>
<keyword evidence="5 6" id="KW-0472">Membrane</keyword>
<keyword evidence="3 6" id="KW-0812">Transmembrane</keyword>
<feature type="transmembrane region" description="Helical" evidence="6">
    <location>
        <begin position="74"/>
        <end position="92"/>
    </location>
</feature>
<evidence type="ECO:0000256" key="5">
    <source>
        <dbReference type="ARBA" id="ARBA00023136"/>
    </source>
</evidence>
<keyword evidence="4 6" id="KW-1133">Transmembrane helix</keyword>
<reference evidence="7 8" key="1">
    <citation type="submission" date="2017-03" db="EMBL/GenBank/DDBJ databases">
        <title>Genome sequence of Clostridium thermoalcaliphilum DSM 7309.</title>
        <authorList>
            <person name="Poehlein A."/>
            <person name="Daniel R."/>
        </authorList>
    </citation>
    <scope>NUCLEOTIDE SEQUENCE [LARGE SCALE GENOMIC DNA]</scope>
    <source>
        <strain evidence="7 8">DSM 7309</strain>
    </source>
</reference>
<evidence type="ECO:0000256" key="3">
    <source>
        <dbReference type="ARBA" id="ARBA00022692"/>
    </source>
</evidence>
<protein>
    <submittedName>
        <fullName evidence="7">ATP synthase I chain</fullName>
    </submittedName>
</protein>
<dbReference type="InterPro" id="IPR005598">
    <property type="entry name" value="ATP_synth_I"/>
</dbReference>
<dbReference type="Proteomes" id="UP000190140">
    <property type="component" value="Unassembled WGS sequence"/>
</dbReference>
<organism evidence="7 8">
    <name type="scientific">Alkalithermobacter paradoxus</name>
    <dbReference type="NCBI Taxonomy" id="29349"/>
    <lineage>
        <taxon>Bacteria</taxon>
        <taxon>Bacillati</taxon>
        <taxon>Bacillota</taxon>
        <taxon>Clostridia</taxon>
        <taxon>Peptostreptococcales</taxon>
        <taxon>Tepidibacteraceae</taxon>
        <taxon>Alkalithermobacter</taxon>
    </lineage>
</organism>
<keyword evidence="8" id="KW-1185">Reference proteome</keyword>
<gene>
    <name evidence="7" type="ORF">CLOTH_15690</name>
</gene>
<evidence type="ECO:0000256" key="1">
    <source>
        <dbReference type="ARBA" id="ARBA00004651"/>
    </source>
</evidence>
<evidence type="ECO:0000313" key="8">
    <source>
        <dbReference type="Proteomes" id="UP000190140"/>
    </source>
</evidence>
<comment type="caution">
    <text evidence="7">The sequence shown here is derived from an EMBL/GenBank/DDBJ whole genome shotgun (WGS) entry which is preliminary data.</text>
</comment>
<accession>A0A1V4I5M0</accession>
<dbReference type="Pfam" id="PF03899">
    <property type="entry name" value="ATP-synt_I"/>
    <property type="match status" value="1"/>
</dbReference>
<dbReference type="OrthoDB" id="1711023at2"/>
<dbReference type="RefSeq" id="WP_079412813.1">
    <property type="nucleotide sequence ID" value="NZ_MZGW01000006.1"/>
</dbReference>
<feature type="transmembrane region" description="Helical" evidence="6">
    <location>
        <begin position="36"/>
        <end position="54"/>
    </location>
</feature>
<comment type="subcellular location">
    <subcellularLocation>
        <location evidence="1">Cell membrane</location>
        <topology evidence="1">Multi-pass membrane protein</topology>
    </subcellularLocation>
</comment>
<evidence type="ECO:0000313" key="7">
    <source>
        <dbReference type="EMBL" id="OPJ55266.1"/>
    </source>
</evidence>
<dbReference type="EMBL" id="MZGW01000006">
    <property type="protein sequence ID" value="OPJ55266.1"/>
    <property type="molecule type" value="Genomic_DNA"/>
</dbReference>
<dbReference type="AlphaFoldDB" id="A0A1V4I5M0"/>
<keyword evidence="2" id="KW-1003">Cell membrane</keyword>
<sequence>MKKTGDIPIQIIKMVIILNGVAIMGFLTFNRFALDILYGLAFGSIFSLLNFRLLHITLRKAVLMSPEKAQIYVFTRYLIRMVLTGVVLFISIKGEYINLLAAIIGLLMPKISILIINLFGINKISKGKEA</sequence>
<proteinExistence type="predicted"/>
<feature type="transmembrane region" description="Helical" evidence="6">
    <location>
        <begin position="98"/>
        <end position="119"/>
    </location>
</feature>
<feature type="transmembrane region" description="Helical" evidence="6">
    <location>
        <begin position="12"/>
        <end position="30"/>
    </location>
</feature>